<proteinExistence type="predicted"/>
<dbReference type="InterPro" id="IPR010982">
    <property type="entry name" value="Lambda_DNA-bd_dom_sf"/>
</dbReference>
<reference evidence="2 3" key="1">
    <citation type="submission" date="2024-03" db="EMBL/GenBank/DDBJ databases">
        <authorList>
            <person name="Cao K."/>
        </authorList>
    </citation>
    <scope>NUCLEOTIDE SEQUENCE [LARGE SCALE GENOMIC DNA]</scope>
    <source>
        <strain evidence="2 3">MCCC 1K00696</strain>
    </source>
</reference>
<dbReference type="RefSeq" id="WP_077809230.1">
    <property type="nucleotide sequence ID" value="NZ_CP150496.1"/>
</dbReference>
<organism evidence="2 3">
    <name type="scientific">Polaribacter marinaquae</name>
    <dbReference type="NCBI Taxonomy" id="1642819"/>
    <lineage>
        <taxon>Bacteria</taxon>
        <taxon>Pseudomonadati</taxon>
        <taxon>Bacteroidota</taxon>
        <taxon>Flavobacteriia</taxon>
        <taxon>Flavobacteriales</taxon>
        <taxon>Flavobacteriaceae</taxon>
    </lineage>
</organism>
<dbReference type="InterPro" id="IPR001387">
    <property type="entry name" value="Cro/C1-type_HTH"/>
</dbReference>
<dbReference type="EMBL" id="CP150496">
    <property type="protein sequence ID" value="WYW56121.1"/>
    <property type="molecule type" value="Genomic_DNA"/>
</dbReference>
<evidence type="ECO:0000313" key="2">
    <source>
        <dbReference type="EMBL" id="WYW56121.1"/>
    </source>
</evidence>
<keyword evidence="3" id="KW-1185">Reference proteome</keyword>
<dbReference type="PROSITE" id="PS50943">
    <property type="entry name" value="HTH_CROC1"/>
    <property type="match status" value="1"/>
</dbReference>
<gene>
    <name evidence="2" type="ORF">WG950_02435</name>
</gene>
<dbReference type="SMART" id="SM00530">
    <property type="entry name" value="HTH_XRE"/>
    <property type="match status" value="1"/>
</dbReference>
<accession>A0ABZ2TSK6</accession>
<dbReference type="Pfam" id="PF01381">
    <property type="entry name" value="HTH_3"/>
    <property type="match status" value="1"/>
</dbReference>
<dbReference type="Proteomes" id="UP001491088">
    <property type="component" value="Chromosome"/>
</dbReference>
<protein>
    <submittedName>
        <fullName evidence="2">Helix-turn-helix transcriptional regulator</fullName>
    </submittedName>
</protein>
<feature type="domain" description="HTH cro/C1-type" evidence="1">
    <location>
        <begin position="11"/>
        <end position="66"/>
    </location>
</feature>
<dbReference type="CDD" id="cd00093">
    <property type="entry name" value="HTH_XRE"/>
    <property type="match status" value="1"/>
</dbReference>
<dbReference type="SUPFAM" id="SSF47413">
    <property type="entry name" value="lambda repressor-like DNA-binding domains"/>
    <property type="match status" value="1"/>
</dbReference>
<dbReference type="Gene3D" id="1.10.260.40">
    <property type="entry name" value="lambda repressor-like DNA-binding domains"/>
    <property type="match status" value="1"/>
</dbReference>
<name>A0ABZ2TSK6_9FLAO</name>
<evidence type="ECO:0000259" key="1">
    <source>
        <dbReference type="PROSITE" id="PS50943"/>
    </source>
</evidence>
<sequence length="120" mass="13617">MINTANFTSKLKKVMEHHQLSASTFADKVGVQRSSISHILSGRNKPSLDFILKVTSEFNDVDINWLLKDEGVFPKNAVQKIKQHTPSSPTLFSSEKNNSGKNIQRIVVFYDDGTFEEYQK</sequence>
<evidence type="ECO:0000313" key="3">
    <source>
        <dbReference type="Proteomes" id="UP001491088"/>
    </source>
</evidence>